<evidence type="ECO:0000313" key="1">
    <source>
        <dbReference type="EMBL" id="CAY54159.1"/>
    </source>
</evidence>
<gene>
    <name evidence="2" type="ORF">HM01030</name>
</gene>
<name>C3PPG9_HELME</name>
<accession>C3PPG9</accession>
<sequence>MIVRYEYMYSSYIHDDVSTTMLVNTVHCNSPLVDICNYIIIGIITASKNP</sequence>
<dbReference type="EMBL" id="CU672275">
    <property type="protein sequence ID" value="CAY54177.1"/>
    <property type="molecule type" value="Genomic_DNA"/>
</dbReference>
<proteinExistence type="predicted"/>
<evidence type="ECO:0000313" key="2">
    <source>
        <dbReference type="EMBL" id="CAY54177.1"/>
    </source>
</evidence>
<dbReference type="EMBL" id="CU681835">
    <property type="protein sequence ID" value="CAY54159.1"/>
    <property type="molecule type" value="Genomic_DNA"/>
</dbReference>
<reference evidence="2" key="1">
    <citation type="submission" date="2008-03" db="EMBL/GenBank/DDBJ databases">
        <authorList>
            <person name="Glithero R."/>
        </authorList>
    </citation>
    <scope>NUCLEOTIDE SEQUENCE</scope>
</reference>
<protein>
    <submittedName>
        <fullName evidence="1">DNA sequence from clone AEHM-21P16</fullName>
    </submittedName>
    <submittedName>
        <fullName evidence="2">DNA sequence from clone AEHM-28F19</fullName>
    </submittedName>
</protein>
<dbReference type="AlphaFoldDB" id="C3PPG9"/>
<organism evidence="2">
    <name type="scientific">Heliconius melpomene</name>
    <name type="common">Postman butterfly</name>
    <dbReference type="NCBI Taxonomy" id="34740"/>
    <lineage>
        <taxon>Eukaryota</taxon>
        <taxon>Metazoa</taxon>
        <taxon>Ecdysozoa</taxon>
        <taxon>Arthropoda</taxon>
        <taxon>Hexapoda</taxon>
        <taxon>Insecta</taxon>
        <taxon>Pterygota</taxon>
        <taxon>Neoptera</taxon>
        <taxon>Endopterygota</taxon>
        <taxon>Lepidoptera</taxon>
        <taxon>Glossata</taxon>
        <taxon>Ditrysia</taxon>
        <taxon>Papilionoidea</taxon>
        <taxon>Nymphalidae</taxon>
        <taxon>Heliconiinae</taxon>
        <taxon>Heliconiini</taxon>
        <taxon>Heliconius</taxon>
    </lineage>
</organism>